<gene>
    <name evidence="1" type="ORF">C731_4081</name>
</gene>
<dbReference type="Proteomes" id="UP000006265">
    <property type="component" value="Unassembled WGS sequence"/>
</dbReference>
<evidence type="ECO:0000313" key="1">
    <source>
        <dbReference type="EMBL" id="EKF21941.1"/>
    </source>
</evidence>
<comment type="caution">
    <text evidence="1">The sequence shown here is derived from an EMBL/GenBank/DDBJ whole genome shotgun (WGS) entry which is preliminary data.</text>
</comment>
<organism evidence="1 2">
    <name type="scientific">Mycolicibacterium hassiacum (strain DSM 44199 / CIP 105218 / JCM 12690 / 3849)</name>
    <name type="common">Mycobacterium hassiacum</name>
    <dbReference type="NCBI Taxonomy" id="1122247"/>
    <lineage>
        <taxon>Bacteria</taxon>
        <taxon>Bacillati</taxon>
        <taxon>Actinomycetota</taxon>
        <taxon>Actinomycetes</taxon>
        <taxon>Mycobacteriales</taxon>
        <taxon>Mycobacteriaceae</taxon>
        <taxon>Mycolicibacterium</taxon>
    </lineage>
</organism>
<protein>
    <submittedName>
        <fullName evidence="1">Uncharacterized protein</fullName>
    </submittedName>
</protein>
<dbReference type="PATRIC" id="fig|1122247.3.peg.3915"/>
<dbReference type="EMBL" id="AMRA01000108">
    <property type="protein sequence ID" value="EKF21941.1"/>
    <property type="molecule type" value="Genomic_DNA"/>
</dbReference>
<accession>K5BE33</accession>
<reference evidence="1 2" key="1">
    <citation type="journal article" date="2012" name="J. Bacteriol.">
        <title>Genome sequence of Mycobacterium hassiacum DSM 44199, a rare source of heat-stable mycobacterial proteins.</title>
        <authorList>
            <person name="Tiago I."/>
            <person name="Maranha A."/>
            <person name="Mendes V."/>
            <person name="Alarico S."/>
            <person name="Moynihan P.J."/>
            <person name="Clarke A.J."/>
            <person name="Macedo-Ribeiro S."/>
            <person name="Pereira P.J."/>
            <person name="Empadinhas N."/>
        </authorList>
    </citation>
    <scope>NUCLEOTIDE SEQUENCE [LARGE SCALE GENOMIC DNA]</scope>
    <source>
        <strain evidence="2">DSM 44199 / CIP 105218 / JCM 12690 / 3849</strain>
    </source>
</reference>
<keyword evidence="2" id="KW-1185">Reference proteome</keyword>
<dbReference type="AlphaFoldDB" id="K5BE33"/>
<evidence type="ECO:0000313" key="2">
    <source>
        <dbReference type="Proteomes" id="UP000006265"/>
    </source>
</evidence>
<sequence>MYPRNPGPQDPAPAPFPQPVPPVLPYPECPEQPGSAWPPGRIVDLVATAVLFAVYTVGLLLLLWFSLFWVMGTDVCAYKDECPIEDRLPMAYLVHDGLGIVVFAVLLIVAIIRLIRARRSFWLPLVGMAIQAALLVLVLKTMLVMPD</sequence>
<proteinExistence type="predicted"/>
<name>K5BE33_MYCHD</name>
<dbReference type="RefSeq" id="WP_005630953.1">
    <property type="nucleotide sequence ID" value="NZ_AMRA01000108.1"/>
</dbReference>